<dbReference type="HAMAP" id="MF_00227">
    <property type="entry name" value="RNase_P"/>
    <property type="match status" value="1"/>
</dbReference>
<organism evidence="9 10">
    <name type="scientific">Candidatus Fischerbacteria bacterium RBG_13_37_8</name>
    <dbReference type="NCBI Taxonomy" id="1817863"/>
    <lineage>
        <taxon>Bacteria</taxon>
        <taxon>Candidatus Fischeribacteriota</taxon>
    </lineage>
</organism>
<dbReference type="Proteomes" id="UP000178943">
    <property type="component" value="Unassembled WGS sequence"/>
</dbReference>
<dbReference type="GO" id="GO:0000049">
    <property type="term" value="F:tRNA binding"/>
    <property type="evidence" value="ECO:0007669"/>
    <property type="project" value="UniProtKB-UniRule"/>
</dbReference>
<dbReference type="NCBIfam" id="TIGR00188">
    <property type="entry name" value="rnpA"/>
    <property type="match status" value="1"/>
</dbReference>
<dbReference type="InterPro" id="IPR020568">
    <property type="entry name" value="Ribosomal_Su5_D2-typ_SF"/>
</dbReference>
<dbReference type="PANTHER" id="PTHR33992:SF1">
    <property type="entry name" value="RIBONUCLEASE P PROTEIN COMPONENT"/>
    <property type="match status" value="1"/>
</dbReference>
<evidence type="ECO:0000256" key="2">
    <source>
        <dbReference type="ARBA" id="ARBA00022694"/>
    </source>
</evidence>
<gene>
    <name evidence="7" type="primary">rnpA</name>
    <name evidence="9" type="ORF">A2Y62_15335</name>
</gene>
<dbReference type="PANTHER" id="PTHR33992">
    <property type="entry name" value="RIBONUCLEASE P PROTEIN COMPONENT"/>
    <property type="match status" value="1"/>
</dbReference>
<dbReference type="Pfam" id="PF00825">
    <property type="entry name" value="Ribonuclease_P"/>
    <property type="match status" value="1"/>
</dbReference>
<dbReference type="GO" id="GO:0004526">
    <property type="term" value="F:ribonuclease P activity"/>
    <property type="evidence" value="ECO:0007669"/>
    <property type="project" value="UniProtKB-UniRule"/>
</dbReference>
<keyword evidence="4 7" id="KW-0255">Endonuclease</keyword>
<proteinExistence type="inferred from homology"/>
<dbReference type="GO" id="GO:0001682">
    <property type="term" value="P:tRNA 5'-leader removal"/>
    <property type="evidence" value="ECO:0007669"/>
    <property type="project" value="UniProtKB-UniRule"/>
</dbReference>
<comment type="catalytic activity">
    <reaction evidence="7">
        <text>Endonucleolytic cleavage of RNA, removing 5'-extranucleotides from tRNA precursor.</text>
        <dbReference type="EC" id="3.1.26.5"/>
    </reaction>
</comment>
<evidence type="ECO:0000256" key="7">
    <source>
        <dbReference type="HAMAP-Rule" id="MF_00227"/>
    </source>
</evidence>
<dbReference type="GO" id="GO:0042781">
    <property type="term" value="F:3'-tRNA processing endoribonuclease activity"/>
    <property type="evidence" value="ECO:0007669"/>
    <property type="project" value="TreeGrafter"/>
</dbReference>
<reference evidence="9 10" key="1">
    <citation type="journal article" date="2016" name="Nat. Commun.">
        <title>Thousands of microbial genomes shed light on interconnected biogeochemical processes in an aquifer system.</title>
        <authorList>
            <person name="Anantharaman K."/>
            <person name="Brown C.T."/>
            <person name="Hug L.A."/>
            <person name="Sharon I."/>
            <person name="Castelle C.J."/>
            <person name="Probst A.J."/>
            <person name="Thomas B.C."/>
            <person name="Singh A."/>
            <person name="Wilkins M.J."/>
            <person name="Karaoz U."/>
            <person name="Brodie E.L."/>
            <person name="Williams K.H."/>
            <person name="Hubbard S.S."/>
            <person name="Banfield J.F."/>
        </authorList>
    </citation>
    <scope>NUCLEOTIDE SEQUENCE [LARGE SCALE GENOMIC DNA]</scope>
</reference>
<dbReference type="InterPro" id="IPR014721">
    <property type="entry name" value="Ribsml_uS5_D2-typ_fold_subgr"/>
</dbReference>
<comment type="function">
    <text evidence="1 7">RNaseP catalyzes the removal of the 5'-leader sequence from pre-tRNA to produce the mature 5'-terminus. It can also cleave other RNA substrates such as 4.5S RNA. The protein component plays an auxiliary but essential role in vivo by binding to the 5'-leader sequence and broadening the substrate specificity of the ribozyme.</text>
</comment>
<dbReference type="GO" id="GO:0030677">
    <property type="term" value="C:ribonuclease P complex"/>
    <property type="evidence" value="ECO:0007669"/>
    <property type="project" value="TreeGrafter"/>
</dbReference>
<keyword evidence="5 7" id="KW-0378">Hydrolase</keyword>
<comment type="caution">
    <text evidence="9">The sequence shown here is derived from an EMBL/GenBank/DDBJ whole genome shotgun (WGS) entry which is preliminary data.</text>
</comment>
<accession>A0A1F5VKR5</accession>
<dbReference type="STRING" id="1817863.A2Y62_15335"/>
<evidence type="ECO:0000256" key="3">
    <source>
        <dbReference type="ARBA" id="ARBA00022722"/>
    </source>
</evidence>
<evidence type="ECO:0000256" key="6">
    <source>
        <dbReference type="ARBA" id="ARBA00022884"/>
    </source>
</evidence>
<evidence type="ECO:0000313" key="9">
    <source>
        <dbReference type="EMBL" id="OGF64042.1"/>
    </source>
</evidence>
<dbReference type="EC" id="3.1.26.5" evidence="7 8"/>
<evidence type="ECO:0000256" key="8">
    <source>
        <dbReference type="NCBIfam" id="TIGR00188"/>
    </source>
</evidence>
<name>A0A1F5VKR5_9BACT</name>
<evidence type="ECO:0000313" key="10">
    <source>
        <dbReference type="Proteomes" id="UP000178943"/>
    </source>
</evidence>
<comment type="similarity">
    <text evidence="7">Belongs to the RnpA family.</text>
</comment>
<keyword evidence="6 7" id="KW-0694">RNA-binding</keyword>
<keyword evidence="3 7" id="KW-0540">Nuclease</keyword>
<dbReference type="AlphaFoldDB" id="A0A1F5VKR5"/>
<dbReference type="PROSITE" id="PS00648">
    <property type="entry name" value="RIBONUCLEASE_P"/>
    <property type="match status" value="1"/>
</dbReference>
<keyword evidence="2 7" id="KW-0819">tRNA processing</keyword>
<protein>
    <recommendedName>
        <fullName evidence="7 8">Ribonuclease P protein component</fullName>
        <shortName evidence="7">RNase P protein</shortName>
        <shortName evidence="7">RNaseP protein</shortName>
        <ecNumber evidence="7 8">3.1.26.5</ecNumber>
    </recommendedName>
    <alternativeName>
        <fullName evidence="7">Protein C5</fullName>
    </alternativeName>
</protein>
<sequence length="126" mass="15023">MSKKQDKHSATFPKKNRISLKRDFDYILSEGKRRKSKLFTLIILDNNLPFSRLGIRISKKIGNAVTRNKIKRLLRETFRHNKNKLIQKWDIIVIPHQSILHVSYKIIEQQFLDLVLNKQCKELDIK</sequence>
<dbReference type="Gene3D" id="3.30.230.10">
    <property type="match status" value="1"/>
</dbReference>
<dbReference type="InterPro" id="IPR020539">
    <property type="entry name" value="RNase_P_CS"/>
</dbReference>
<comment type="subunit">
    <text evidence="7">Consists of a catalytic RNA component (M1 or rnpB) and a protein subunit.</text>
</comment>
<dbReference type="InterPro" id="IPR000100">
    <property type="entry name" value="RNase_P"/>
</dbReference>
<dbReference type="EMBL" id="MFGW01000141">
    <property type="protein sequence ID" value="OGF64042.1"/>
    <property type="molecule type" value="Genomic_DNA"/>
</dbReference>
<evidence type="ECO:0000256" key="4">
    <source>
        <dbReference type="ARBA" id="ARBA00022759"/>
    </source>
</evidence>
<evidence type="ECO:0000256" key="5">
    <source>
        <dbReference type="ARBA" id="ARBA00022801"/>
    </source>
</evidence>
<dbReference type="SUPFAM" id="SSF54211">
    <property type="entry name" value="Ribosomal protein S5 domain 2-like"/>
    <property type="match status" value="1"/>
</dbReference>
<evidence type="ECO:0000256" key="1">
    <source>
        <dbReference type="ARBA" id="ARBA00002663"/>
    </source>
</evidence>